<dbReference type="GO" id="GO:0009051">
    <property type="term" value="P:pentose-phosphate shunt, oxidative branch"/>
    <property type="evidence" value="ECO:0007669"/>
    <property type="project" value="TreeGrafter"/>
</dbReference>
<evidence type="ECO:0000256" key="4">
    <source>
        <dbReference type="ARBA" id="ARBA00023002"/>
    </source>
</evidence>
<comment type="pathway">
    <text evidence="1">Carbohydrate degradation; pentose phosphate pathway; D-ribulose 5-phosphate from D-glucose 6-phosphate (oxidative stage): step 1/3.</text>
</comment>
<name>A0A255GK98_9ACTN</name>
<protein>
    <submittedName>
        <fullName evidence="8">Glucose-6-phosphate dehydrogenase</fullName>
    </submittedName>
</protein>
<dbReference type="Gene3D" id="3.30.360.10">
    <property type="entry name" value="Dihydrodipicolinate Reductase, domain 2"/>
    <property type="match status" value="1"/>
</dbReference>
<feature type="domain" description="Glucose-6-phosphate dehydrogenase C-terminal" evidence="7">
    <location>
        <begin position="194"/>
        <end position="469"/>
    </location>
</feature>
<dbReference type="InterPro" id="IPR001282">
    <property type="entry name" value="G6P_DH"/>
</dbReference>
<keyword evidence="4" id="KW-0560">Oxidoreductase</keyword>
<dbReference type="EMBL" id="NMVO01000004">
    <property type="protein sequence ID" value="OYO16249.1"/>
    <property type="molecule type" value="Genomic_DNA"/>
</dbReference>
<proteinExistence type="predicted"/>
<evidence type="ECO:0000313" key="9">
    <source>
        <dbReference type="Proteomes" id="UP000215896"/>
    </source>
</evidence>
<dbReference type="InterPro" id="IPR022675">
    <property type="entry name" value="G6P_DH_C"/>
</dbReference>
<organism evidence="8 9">
    <name type="scientific">Enemella evansiae</name>
    <dbReference type="NCBI Taxonomy" id="2016499"/>
    <lineage>
        <taxon>Bacteria</taxon>
        <taxon>Bacillati</taxon>
        <taxon>Actinomycetota</taxon>
        <taxon>Actinomycetes</taxon>
        <taxon>Propionibacteriales</taxon>
        <taxon>Propionibacteriaceae</taxon>
        <taxon>Enemella</taxon>
    </lineage>
</organism>
<evidence type="ECO:0000256" key="3">
    <source>
        <dbReference type="ARBA" id="ARBA00022857"/>
    </source>
</evidence>
<feature type="domain" description="Glucose-6-phosphate dehydrogenase NAD-binding" evidence="6">
    <location>
        <begin position="25"/>
        <end position="190"/>
    </location>
</feature>
<accession>A0A255GK98</accession>
<dbReference type="Proteomes" id="UP000215896">
    <property type="component" value="Unassembled WGS sequence"/>
</dbReference>
<keyword evidence="5" id="KW-0119">Carbohydrate metabolism</keyword>
<sequence>MATGTKAKKKTVQNADTTKSATLLILGAAGDLTHRLLLPGLASLLTAERDRDIRVIGADRADLSAAQWKDRVKDSFASTDAPARVTNAVTRRTAYVQTDLLDPTALADLIGRCGDGPLVIFFALPPQISMKVCELLRDIDLPTVTRLALEKPFGVDRASAEAFNTLLHQVVPEEQVFRLDHFLGRATVLNLIGLRFANRLLQPVWNGTHIERVEIVYDEDLALEGRAGYYDGAGALRDMIQSHLLQVMAMFALESIAVLDDQELSDQKAQVLRATRLWGNSPKRSSRRARYTAGSIGRRKFPDYAKEDGVDPTRETETLAQVTVAIENNRWAGVPFVLRSGKALGTPCKKIIVTFRDVAHLPDGFIDDTTGADTLVLDLKSGEVSLSLTMNAEGDPFDLEQKTLTVTLAPADLLPYGEILAQIFDGSQLLTVRGDAAVECWRIVEPVLNAWAAGKVPLEEYAAGSAGPEGW</sequence>
<dbReference type="NCBIfam" id="NF009492">
    <property type="entry name" value="PRK12853.1-3"/>
    <property type="match status" value="1"/>
</dbReference>
<dbReference type="GO" id="GO:0050661">
    <property type="term" value="F:NADP binding"/>
    <property type="evidence" value="ECO:0007669"/>
    <property type="project" value="InterPro"/>
</dbReference>
<gene>
    <name evidence="8" type="ORF">CGZ94_04700</name>
</gene>
<dbReference type="Pfam" id="PF02781">
    <property type="entry name" value="G6PD_C"/>
    <property type="match status" value="1"/>
</dbReference>
<comment type="caution">
    <text evidence="8">The sequence shown here is derived from an EMBL/GenBank/DDBJ whole genome shotgun (WGS) entry which is preliminary data.</text>
</comment>
<dbReference type="AlphaFoldDB" id="A0A255GK98"/>
<dbReference type="GO" id="GO:0004345">
    <property type="term" value="F:glucose-6-phosphate dehydrogenase activity"/>
    <property type="evidence" value="ECO:0007669"/>
    <property type="project" value="InterPro"/>
</dbReference>
<evidence type="ECO:0000256" key="1">
    <source>
        <dbReference type="ARBA" id="ARBA00004937"/>
    </source>
</evidence>
<dbReference type="GO" id="GO:0006006">
    <property type="term" value="P:glucose metabolic process"/>
    <property type="evidence" value="ECO:0007669"/>
    <property type="project" value="UniProtKB-KW"/>
</dbReference>
<dbReference type="InterPro" id="IPR036291">
    <property type="entry name" value="NAD(P)-bd_dom_sf"/>
</dbReference>
<evidence type="ECO:0000259" key="7">
    <source>
        <dbReference type="Pfam" id="PF02781"/>
    </source>
</evidence>
<dbReference type="InterPro" id="IPR022674">
    <property type="entry name" value="G6P_DH_NAD-bd"/>
</dbReference>
<dbReference type="SUPFAM" id="SSF51735">
    <property type="entry name" value="NAD(P)-binding Rossmann-fold domains"/>
    <property type="match status" value="1"/>
</dbReference>
<dbReference type="SUPFAM" id="SSF55347">
    <property type="entry name" value="Glyceraldehyde-3-phosphate dehydrogenase-like, C-terminal domain"/>
    <property type="match status" value="1"/>
</dbReference>
<dbReference type="RefSeq" id="WP_094404920.1">
    <property type="nucleotide sequence ID" value="NZ_NMVO01000004.1"/>
</dbReference>
<keyword evidence="2" id="KW-0313">Glucose metabolism</keyword>
<dbReference type="OrthoDB" id="9802739at2"/>
<dbReference type="PRINTS" id="PR00079">
    <property type="entry name" value="G6PDHDRGNASE"/>
</dbReference>
<dbReference type="PANTHER" id="PTHR23429">
    <property type="entry name" value="GLUCOSE-6-PHOSPHATE 1-DEHYDROGENASE G6PD"/>
    <property type="match status" value="1"/>
</dbReference>
<dbReference type="PIRSF" id="PIRSF000110">
    <property type="entry name" value="G6PD"/>
    <property type="match status" value="1"/>
</dbReference>
<evidence type="ECO:0000256" key="2">
    <source>
        <dbReference type="ARBA" id="ARBA00022526"/>
    </source>
</evidence>
<evidence type="ECO:0000256" key="5">
    <source>
        <dbReference type="ARBA" id="ARBA00023277"/>
    </source>
</evidence>
<reference evidence="8 9" key="1">
    <citation type="submission" date="2017-07" db="EMBL/GenBank/DDBJ databases">
        <title>Draft whole genome sequences of clinical Proprionibacteriaceae strains.</title>
        <authorList>
            <person name="Bernier A.-M."/>
            <person name="Bernard K."/>
            <person name="Domingo M.-C."/>
        </authorList>
    </citation>
    <scope>NUCLEOTIDE SEQUENCE [LARGE SCALE GENOMIC DNA]</scope>
    <source>
        <strain evidence="8 9">NML 030167</strain>
    </source>
</reference>
<keyword evidence="3" id="KW-0521">NADP</keyword>
<evidence type="ECO:0000259" key="6">
    <source>
        <dbReference type="Pfam" id="PF00479"/>
    </source>
</evidence>
<dbReference type="PANTHER" id="PTHR23429:SF0">
    <property type="entry name" value="GLUCOSE-6-PHOSPHATE 1-DEHYDROGENASE"/>
    <property type="match status" value="1"/>
</dbReference>
<dbReference type="Pfam" id="PF00479">
    <property type="entry name" value="G6PD_N"/>
    <property type="match status" value="1"/>
</dbReference>
<dbReference type="Gene3D" id="3.40.50.720">
    <property type="entry name" value="NAD(P)-binding Rossmann-like Domain"/>
    <property type="match status" value="1"/>
</dbReference>
<keyword evidence="9" id="KW-1185">Reference proteome</keyword>
<dbReference type="GO" id="GO:0005829">
    <property type="term" value="C:cytosol"/>
    <property type="evidence" value="ECO:0007669"/>
    <property type="project" value="TreeGrafter"/>
</dbReference>
<evidence type="ECO:0000313" key="8">
    <source>
        <dbReference type="EMBL" id="OYO16249.1"/>
    </source>
</evidence>